<dbReference type="AlphaFoldDB" id="X1TH80"/>
<dbReference type="EMBL" id="BARW01008726">
    <property type="protein sequence ID" value="GAI86930.1"/>
    <property type="molecule type" value="Genomic_DNA"/>
</dbReference>
<organism evidence="1">
    <name type="scientific">marine sediment metagenome</name>
    <dbReference type="NCBI Taxonomy" id="412755"/>
    <lineage>
        <taxon>unclassified sequences</taxon>
        <taxon>metagenomes</taxon>
        <taxon>ecological metagenomes</taxon>
    </lineage>
</organism>
<evidence type="ECO:0000313" key="1">
    <source>
        <dbReference type="EMBL" id="GAI86930.1"/>
    </source>
</evidence>
<sequence>SDTPAEIRDHLEVIRQAKGQVLLNGLGLGLVLRACLLKPEVDHVTVIEIAPEVIALVVPHLREQFGDKFTIHAADALTWKAPVNSRWNVVWHDIFDAICTDNLPIMTRLKRRYGRRCDWQRCWAEDEHRRQKRSNQRLLGPFLR</sequence>
<accession>X1TH80</accession>
<gene>
    <name evidence="1" type="ORF">S12H4_17785</name>
</gene>
<proteinExistence type="predicted"/>
<protein>
    <recommendedName>
        <fullName evidence="2">PABS domain-containing protein</fullName>
    </recommendedName>
</protein>
<reference evidence="1" key="1">
    <citation type="journal article" date="2014" name="Front. Microbiol.">
        <title>High frequency of phylogenetically diverse reductive dehalogenase-homologous genes in deep subseafloor sedimentary metagenomes.</title>
        <authorList>
            <person name="Kawai M."/>
            <person name="Futagami T."/>
            <person name="Toyoda A."/>
            <person name="Takaki Y."/>
            <person name="Nishi S."/>
            <person name="Hori S."/>
            <person name="Arai W."/>
            <person name="Tsubouchi T."/>
            <person name="Morono Y."/>
            <person name="Uchiyama I."/>
            <person name="Ito T."/>
            <person name="Fujiyama A."/>
            <person name="Inagaki F."/>
            <person name="Takami H."/>
        </authorList>
    </citation>
    <scope>NUCLEOTIDE SEQUENCE</scope>
    <source>
        <strain evidence="1">Expedition CK06-06</strain>
    </source>
</reference>
<dbReference type="SUPFAM" id="SSF53335">
    <property type="entry name" value="S-adenosyl-L-methionine-dependent methyltransferases"/>
    <property type="match status" value="1"/>
</dbReference>
<dbReference type="Gene3D" id="3.40.50.150">
    <property type="entry name" value="Vaccinia Virus protein VP39"/>
    <property type="match status" value="1"/>
</dbReference>
<feature type="non-terminal residue" evidence="1">
    <location>
        <position position="1"/>
    </location>
</feature>
<comment type="caution">
    <text evidence="1">The sequence shown here is derived from an EMBL/GenBank/DDBJ whole genome shotgun (WGS) entry which is preliminary data.</text>
</comment>
<evidence type="ECO:0008006" key="2">
    <source>
        <dbReference type="Google" id="ProtNLM"/>
    </source>
</evidence>
<name>X1TH80_9ZZZZ</name>
<dbReference type="InterPro" id="IPR029063">
    <property type="entry name" value="SAM-dependent_MTases_sf"/>
</dbReference>